<comment type="caution">
    <text evidence="2">The sequence shown here is derived from an EMBL/GenBank/DDBJ whole genome shotgun (WGS) entry which is preliminary data.</text>
</comment>
<organism evidence="2 3">
    <name type="scientific">Trichonephila clavipes</name>
    <name type="common">Golden silk orbweaver</name>
    <name type="synonym">Nephila clavipes</name>
    <dbReference type="NCBI Taxonomy" id="2585209"/>
    <lineage>
        <taxon>Eukaryota</taxon>
        <taxon>Metazoa</taxon>
        <taxon>Ecdysozoa</taxon>
        <taxon>Arthropoda</taxon>
        <taxon>Chelicerata</taxon>
        <taxon>Arachnida</taxon>
        <taxon>Araneae</taxon>
        <taxon>Araneomorphae</taxon>
        <taxon>Entelegynae</taxon>
        <taxon>Araneoidea</taxon>
        <taxon>Nephilidae</taxon>
        <taxon>Trichonephila</taxon>
    </lineage>
</organism>
<proteinExistence type="predicted"/>
<accession>A0A8X6RU52</accession>
<evidence type="ECO:0000313" key="2">
    <source>
        <dbReference type="EMBL" id="GFX95157.1"/>
    </source>
</evidence>
<name>A0A8X6RU52_TRICX</name>
<dbReference type="EMBL" id="BMAU01021184">
    <property type="protein sequence ID" value="GFX95157.1"/>
    <property type="molecule type" value="Genomic_DNA"/>
</dbReference>
<feature type="compositionally biased region" description="Basic and acidic residues" evidence="1">
    <location>
        <begin position="45"/>
        <end position="54"/>
    </location>
</feature>
<dbReference type="Proteomes" id="UP000887159">
    <property type="component" value="Unassembled WGS sequence"/>
</dbReference>
<dbReference type="AlphaFoldDB" id="A0A8X6RU52"/>
<evidence type="ECO:0000256" key="1">
    <source>
        <dbReference type="SAM" id="MobiDB-lite"/>
    </source>
</evidence>
<feature type="compositionally biased region" description="Basic and acidic residues" evidence="1">
    <location>
        <begin position="1"/>
        <end position="17"/>
    </location>
</feature>
<gene>
    <name evidence="2" type="ORF">TNCV_4921001</name>
</gene>
<feature type="region of interest" description="Disordered" evidence="1">
    <location>
        <begin position="1"/>
        <end position="69"/>
    </location>
</feature>
<keyword evidence="3" id="KW-1185">Reference proteome</keyword>
<feature type="region of interest" description="Disordered" evidence="1">
    <location>
        <begin position="82"/>
        <end position="104"/>
    </location>
</feature>
<reference evidence="2" key="1">
    <citation type="submission" date="2020-08" db="EMBL/GenBank/DDBJ databases">
        <title>Multicomponent nature underlies the extraordinary mechanical properties of spider dragline silk.</title>
        <authorList>
            <person name="Kono N."/>
            <person name="Nakamura H."/>
            <person name="Mori M."/>
            <person name="Yoshida Y."/>
            <person name="Ohtoshi R."/>
            <person name="Malay A.D."/>
            <person name="Moran D.A.P."/>
            <person name="Tomita M."/>
            <person name="Numata K."/>
            <person name="Arakawa K."/>
        </authorList>
    </citation>
    <scope>NUCLEOTIDE SEQUENCE</scope>
</reference>
<evidence type="ECO:0000313" key="3">
    <source>
        <dbReference type="Proteomes" id="UP000887159"/>
    </source>
</evidence>
<protein>
    <submittedName>
        <fullName evidence="2">Uncharacterized protein</fullName>
    </submittedName>
</protein>
<sequence>MSFLDESIRNVGERDSSKPFSTTSSEHSPHQPKLQLTTGLIPSRNELRGPRPDTIRQSSKACTSNPKVASSNALHLSSIQSHHVSSSLPSPIACGRSGDLEIEH</sequence>
<feature type="compositionally biased region" description="Polar residues" evidence="1">
    <location>
        <begin position="55"/>
        <end position="69"/>
    </location>
</feature>